<sequence>MMTGPFSKKILSCNLIFCFLLLFGNYFINHVDAKLTLYGKENDEIDSLENFDLSFIKNLDKNNDINYYNNDVIIKGKIEFAQFTERDYDHDFSVAPCTLKPIPIGIALLVIPFGNVNGDHCNTFSDLILRNKWITQDLILPDNFQNGLPEGTTILPNGTYSISQNNSPTKRTFSKRNELFINRNQINNKVLVRKRGEITSGIPQVILLTSLNNGDPGFKEPFAVDHNLFKDFKVGVTLLLRNDMLHLETLISTIDHVSITSDVGPWMRLIHSQDLLTWTINWGVTFGAIFVFTIYAIICFLNSWDFVPNNPNMYILPGIAFSSLASLIVLTVDPDNIRERFSLVGFTFFTELNYLILILLYVMLQYSWVRAAREITLFDTHLSSTVRISTRVHYHVLYLNILLILTTFIFRILEQTNSNIQNIFIPSIIWEIIFIALMNIGFLSFGIFMILALATDREVKQKIGESLVFKFSNKADKEKAAKVFIIMIILMFSFSFLTISNIFVSSLSPTVSNFWKSRIIKDTSISLSMISILFLLRLKSFSRYLVNPSSSLLTTRPSSRSLIPTPEQIAEDEMRNSAAYTRRTAVIRPEPSYKMNPNRISVDIYGTGTDVIRNASSPVLINLNDNTGAVGGGDSNNNGHGSLGVHNNNLFLKSEGNGNFDIIDL</sequence>
<feature type="transmembrane region" description="Helical" evidence="1">
    <location>
        <begin position="352"/>
        <end position="371"/>
    </location>
</feature>
<keyword evidence="1" id="KW-0472">Membrane</keyword>
<evidence type="ECO:0000256" key="1">
    <source>
        <dbReference type="SAM" id="Phobius"/>
    </source>
</evidence>
<feature type="transmembrane region" description="Helical" evidence="1">
    <location>
        <begin position="428"/>
        <end position="454"/>
    </location>
</feature>
<feature type="transmembrane region" description="Helical" evidence="1">
    <location>
        <begin position="392"/>
        <end position="413"/>
    </location>
</feature>
<accession>A0A397S9F9</accession>
<feature type="transmembrane region" description="Helical" evidence="1">
    <location>
        <begin position="313"/>
        <end position="332"/>
    </location>
</feature>
<dbReference type="Proteomes" id="UP000265703">
    <property type="component" value="Unassembled WGS sequence"/>
</dbReference>
<dbReference type="AlphaFoldDB" id="A0A397S9F9"/>
<dbReference type="OrthoDB" id="2387002at2759"/>
<keyword evidence="1" id="KW-0812">Transmembrane</keyword>
<comment type="caution">
    <text evidence="2">The sequence shown here is derived from an EMBL/GenBank/DDBJ whole genome shotgun (WGS) entry which is preliminary data.</text>
</comment>
<evidence type="ECO:0000313" key="3">
    <source>
        <dbReference type="Proteomes" id="UP000265703"/>
    </source>
</evidence>
<proteinExistence type="predicted"/>
<gene>
    <name evidence="2" type="ORF">C1645_810371</name>
</gene>
<organism evidence="2 3">
    <name type="scientific">Glomus cerebriforme</name>
    <dbReference type="NCBI Taxonomy" id="658196"/>
    <lineage>
        <taxon>Eukaryota</taxon>
        <taxon>Fungi</taxon>
        <taxon>Fungi incertae sedis</taxon>
        <taxon>Mucoromycota</taxon>
        <taxon>Glomeromycotina</taxon>
        <taxon>Glomeromycetes</taxon>
        <taxon>Glomerales</taxon>
        <taxon>Glomeraceae</taxon>
        <taxon>Glomus</taxon>
    </lineage>
</organism>
<dbReference type="EMBL" id="QKYT01000930">
    <property type="protein sequence ID" value="RIA80627.1"/>
    <property type="molecule type" value="Genomic_DNA"/>
</dbReference>
<feature type="transmembrane region" description="Helical" evidence="1">
    <location>
        <begin position="483"/>
        <end position="507"/>
    </location>
</feature>
<reference evidence="2 3" key="1">
    <citation type="submission" date="2018-06" db="EMBL/GenBank/DDBJ databases">
        <title>Comparative genomics reveals the genomic features of Rhizophagus irregularis, R. cerebriforme, R. diaphanum and Gigaspora rosea, and their symbiotic lifestyle signature.</title>
        <authorList>
            <person name="Morin E."/>
            <person name="San Clemente H."/>
            <person name="Chen E.C.H."/>
            <person name="De La Providencia I."/>
            <person name="Hainaut M."/>
            <person name="Kuo A."/>
            <person name="Kohler A."/>
            <person name="Murat C."/>
            <person name="Tang N."/>
            <person name="Roy S."/>
            <person name="Loubradou J."/>
            <person name="Henrissat B."/>
            <person name="Grigoriev I.V."/>
            <person name="Corradi N."/>
            <person name="Roux C."/>
            <person name="Martin F.M."/>
        </authorList>
    </citation>
    <scope>NUCLEOTIDE SEQUENCE [LARGE SCALE GENOMIC DNA]</scope>
    <source>
        <strain evidence="2 3">DAOM 227022</strain>
    </source>
</reference>
<keyword evidence="1" id="KW-1133">Transmembrane helix</keyword>
<evidence type="ECO:0000313" key="2">
    <source>
        <dbReference type="EMBL" id="RIA80627.1"/>
    </source>
</evidence>
<keyword evidence="3" id="KW-1185">Reference proteome</keyword>
<protein>
    <submittedName>
        <fullName evidence="2">Uncharacterized protein</fullName>
    </submittedName>
</protein>
<name>A0A397S9F9_9GLOM</name>
<feature type="transmembrane region" description="Helical" evidence="1">
    <location>
        <begin position="275"/>
        <end position="301"/>
    </location>
</feature>